<name>A0ABN3TEB4_9ACTN</name>
<protein>
    <submittedName>
        <fullName evidence="1">Uncharacterized protein</fullName>
    </submittedName>
</protein>
<dbReference type="RefSeq" id="WP_346157617.1">
    <property type="nucleotide sequence ID" value="NZ_BAAATE010000060.1"/>
</dbReference>
<dbReference type="EMBL" id="BAAATE010000060">
    <property type="protein sequence ID" value="GAA2700392.1"/>
    <property type="molecule type" value="Genomic_DNA"/>
</dbReference>
<organism evidence="1 2">
    <name type="scientific">Nonomuraea recticatena</name>
    <dbReference type="NCBI Taxonomy" id="46178"/>
    <lineage>
        <taxon>Bacteria</taxon>
        <taxon>Bacillati</taxon>
        <taxon>Actinomycetota</taxon>
        <taxon>Actinomycetes</taxon>
        <taxon>Streptosporangiales</taxon>
        <taxon>Streptosporangiaceae</taxon>
        <taxon>Nonomuraea</taxon>
    </lineage>
</organism>
<evidence type="ECO:0000313" key="2">
    <source>
        <dbReference type="Proteomes" id="UP001501666"/>
    </source>
</evidence>
<reference evidence="1 2" key="1">
    <citation type="journal article" date="2019" name="Int. J. Syst. Evol. Microbiol.">
        <title>The Global Catalogue of Microorganisms (GCM) 10K type strain sequencing project: providing services to taxonomists for standard genome sequencing and annotation.</title>
        <authorList>
            <consortium name="The Broad Institute Genomics Platform"/>
            <consortium name="The Broad Institute Genome Sequencing Center for Infectious Disease"/>
            <person name="Wu L."/>
            <person name="Ma J."/>
        </authorList>
    </citation>
    <scope>NUCLEOTIDE SEQUENCE [LARGE SCALE GENOMIC DNA]</scope>
    <source>
        <strain evidence="1 2">JCM 6835</strain>
    </source>
</reference>
<gene>
    <name evidence="1" type="ORF">GCM10010412_097570</name>
</gene>
<comment type="caution">
    <text evidence="1">The sequence shown here is derived from an EMBL/GenBank/DDBJ whole genome shotgun (WGS) entry which is preliminary data.</text>
</comment>
<accession>A0ABN3TEB4</accession>
<evidence type="ECO:0000313" key="1">
    <source>
        <dbReference type="EMBL" id="GAA2700392.1"/>
    </source>
</evidence>
<proteinExistence type="predicted"/>
<dbReference type="Proteomes" id="UP001501666">
    <property type="component" value="Unassembled WGS sequence"/>
</dbReference>
<sequence length="109" mass="11805">MPNVLHFNAQIVAMGIAMWDEMAASLQGSWAEAAAEIEAHIAAAPWGNGAEGVRFQEALMRNGGPPMMIRNGHHVVKQVVEVGPTMRDVISDTMAADQAEAHRIKDLFI</sequence>
<keyword evidence="2" id="KW-1185">Reference proteome</keyword>